<feature type="compositionally biased region" description="Polar residues" evidence="1">
    <location>
        <begin position="1"/>
        <end position="19"/>
    </location>
</feature>
<feature type="compositionally biased region" description="Basic and acidic residues" evidence="1">
    <location>
        <begin position="110"/>
        <end position="124"/>
    </location>
</feature>
<evidence type="ECO:0000313" key="2">
    <source>
        <dbReference type="EMBL" id="KAL3289822.1"/>
    </source>
</evidence>
<organism evidence="2 3">
    <name type="scientific">Cryptolaemus montrouzieri</name>
    <dbReference type="NCBI Taxonomy" id="559131"/>
    <lineage>
        <taxon>Eukaryota</taxon>
        <taxon>Metazoa</taxon>
        <taxon>Ecdysozoa</taxon>
        <taxon>Arthropoda</taxon>
        <taxon>Hexapoda</taxon>
        <taxon>Insecta</taxon>
        <taxon>Pterygota</taxon>
        <taxon>Neoptera</taxon>
        <taxon>Endopterygota</taxon>
        <taxon>Coleoptera</taxon>
        <taxon>Polyphaga</taxon>
        <taxon>Cucujiformia</taxon>
        <taxon>Coccinelloidea</taxon>
        <taxon>Coccinellidae</taxon>
        <taxon>Scymninae</taxon>
        <taxon>Scymnini</taxon>
        <taxon>Cryptolaemus</taxon>
    </lineage>
</organism>
<gene>
    <name evidence="2" type="ORF">HHI36_023213</name>
</gene>
<evidence type="ECO:0000256" key="1">
    <source>
        <dbReference type="SAM" id="MobiDB-lite"/>
    </source>
</evidence>
<evidence type="ECO:0000313" key="3">
    <source>
        <dbReference type="Proteomes" id="UP001516400"/>
    </source>
</evidence>
<dbReference type="AlphaFoldDB" id="A0ABD2PFT2"/>
<comment type="caution">
    <text evidence="2">The sequence shown here is derived from an EMBL/GenBank/DDBJ whole genome shotgun (WGS) entry which is preliminary data.</text>
</comment>
<feature type="region of interest" description="Disordered" evidence="1">
    <location>
        <begin position="101"/>
        <end position="124"/>
    </location>
</feature>
<keyword evidence="3" id="KW-1185">Reference proteome</keyword>
<accession>A0ABD2PFT2</accession>
<sequence length="124" mass="13710">MSKSPLGNGGQQDAVTTLLSADPNPPLPMTHRRILLWLSDWQEWQVEEISSATKCPKGGTLASKYESLVQDLVVENGRKKGVIKEKEKWKDKDMKAVVSVNADTGGMKDMGGRRQEVSEVRSGR</sequence>
<feature type="region of interest" description="Disordered" evidence="1">
    <location>
        <begin position="1"/>
        <end position="25"/>
    </location>
</feature>
<protein>
    <submittedName>
        <fullName evidence="2">Uncharacterized protein</fullName>
    </submittedName>
</protein>
<dbReference type="Proteomes" id="UP001516400">
    <property type="component" value="Unassembled WGS sequence"/>
</dbReference>
<dbReference type="EMBL" id="JABFTP020000186">
    <property type="protein sequence ID" value="KAL3289822.1"/>
    <property type="molecule type" value="Genomic_DNA"/>
</dbReference>
<reference evidence="2 3" key="1">
    <citation type="journal article" date="2021" name="BMC Biol.">
        <title>Horizontally acquired antibacterial genes associated with adaptive radiation of ladybird beetles.</title>
        <authorList>
            <person name="Li H.S."/>
            <person name="Tang X.F."/>
            <person name="Huang Y.H."/>
            <person name="Xu Z.Y."/>
            <person name="Chen M.L."/>
            <person name="Du X.Y."/>
            <person name="Qiu B.Y."/>
            <person name="Chen P.T."/>
            <person name="Zhang W."/>
            <person name="Slipinski A."/>
            <person name="Escalona H.E."/>
            <person name="Waterhouse R.M."/>
            <person name="Zwick A."/>
            <person name="Pang H."/>
        </authorList>
    </citation>
    <scope>NUCLEOTIDE SEQUENCE [LARGE SCALE GENOMIC DNA]</scope>
    <source>
        <strain evidence="2">SYSU2018</strain>
    </source>
</reference>
<proteinExistence type="predicted"/>
<name>A0ABD2PFT2_9CUCU</name>